<dbReference type="GO" id="GO:0005730">
    <property type="term" value="C:nucleolus"/>
    <property type="evidence" value="ECO:0007669"/>
    <property type="project" value="UniProtKB-SubCell"/>
</dbReference>
<proteinExistence type="predicted"/>
<evidence type="ECO:0000313" key="6">
    <source>
        <dbReference type="Proteomes" id="UP001152320"/>
    </source>
</evidence>
<keyword evidence="2" id="KW-0539">Nucleus</keyword>
<gene>
    <name evidence="5" type="ORF">HOLleu_17426</name>
</gene>
<dbReference type="AlphaFoldDB" id="A0A9Q1C1M9"/>
<evidence type="ECO:0000256" key="3">
    <source>
        <dbReference type="SAM" id="MobiDB-lite"/>
    </source>
</evidence>
<dbReference type="InterPro" id="IPR014810">
    <property type="entry name" value="Fcf2_C"/>
</dbReference>
<evidence type="ECO:0000259" key="4">
    <source>
        <dbReference type="Pfam" id="PF08698"/>
    </source>
</evidence>
<dbReference type="OrthoDB" id="427886at2759"/>
<evidence type="ECO:0000256" key="1">
    <source>
        <dbReference type="ARBA" id="ARBA00004604"/>
    </source>
</evidence>
<dbReference type="InterPro" id="IPR039883">
    <property type="entry name" value="Fcf2/DNTTIP2"/>
</dbReference>
<dbReference type="EMBL" id="JAIZAY010000008">
    <property type="protein sequence ID" value="KAJ8036790.1"/>
    <property type="molecule type" value="Genomic_DNA"/>
</dbReference>
<dbReference type="GO" id="GO:0003723">
    <property type="term" value="F:RNA binding"/>
    <property type="evidence" value="ECO:0007669"/>
    <property type="project" value="TreeGrafter"/>
</dbReference>
<name>A0A9Q1C1M9_HOLLE</name>
<reference evidence="5" key="1">
    <citation type="submission" date="2021-10" db="EMBL/GenBank/DDBJ databases">
        <title>Tropical sea cucumber genome reveals ecological adaptation and Cuvierian tubules defense mechanism.</title>
        <authorList>
            <person name="Chen T."/>
        </authorList>
    </citation>
    <scope>NUCLEOTIDE SEQUENCE</scope>
    <source>
        <strain evidence="5">Nanhai2018</strain>
        <tissue evidence="5">Muscle</tissue>
    </source>
</reference>
<feature type="region of interest" description="Disordered" evidence="3">
    <location>
        <begin position="1"/>
        <end position="36"/>
    </location>
</feature>
<comment type="caution">
    <text evidence="5">The sequence shown here is derived from an EMBL/GenBank/DDBJ whole genome shotgun (WGS) entry which is preliminary data.</text>
</comment>
<dbReference type="PANTHER" id="PTHR21686">
    <property type="entry name" value="DEOXYNUCLEOTIDYLTRANSFERASE TERMINAL-INTERACTING PROTEIN 2"/>
    <property type="match status" value="1"/>
</dbReference>
<accession>A0A9Q1C1M9</accession>
<dbReference type="Proteomes" id="UP001152320">
    <property type="component" value="Chromosome 8"/>
</dbReference>
<dbReference type="PANTHER" id="PTHR21686:SF12">
    <property type="entry name" value="DEOXYNUCLEOTIDYLTRANSFERASE TERMINAL-INTERACTING PROTEIN 2"/>
    <property type="match status" value="1"/>
</dbReference>
<comment type="subcellular location">
    <subcellularLocation>
        <location evidence="1">Nucleus</location>
        <location evidence="1">Nucleolus</location>
    </subcellularLocation>
</comment>
<organism evidence="5 6">
    <name type="scientific">Holothuria leucospilota</name>
    <name type="common">Black long sea cucumber</name>
    <name type="synonym">Mertensiothuria leucospilota</name>
    <dbReference type="NCBI Taxonomy" id="206669"/>
    <lineage>
        <taxon>Eukaryota</taxon>
        <taxon>Metazoa</taxon>
        <taxon>Echinodermata</taxon>
        <taxon>Eleutherozoa</taxon>
        <taxon>Echinozoa</taxon>
        <taxon>Holothuroidea</taxon>
        <taxon>Aspidochirotacea</taxon>
        <taxon>Aspidochirotida</taxon>
        <taxon>Holothuriidae</taxon>
        <taxon>Holothuria</taxon>
    </lineage>
</organism>
<evidence type="ECO:0000256" key="2">
    <source>
        <dbReference type="ARBA" id="ARBA00023242"/>
    </source>
</evidence>
<feature type="region of interest" description="Disordered" evidence="3">
    <location>
        <begin position="103"/>
        <end position="126"/>
    </location>
</feature>
<protein>
    <submittedName>
        <fullName evidence="5">Deoxynucleotidyltransferase terminal-interacting protein 2</fullName>
    </submittedName>
</protein>
<feature type="domain" description="Fcf2 pre-rRNA processing C-terminal" evidence="4">
    <location>
        <begin position="182"/>
        <end position="275"/>
    </location>
</feature>
<dbReference type="GO" id="GO:0006396">
    <property type="term" value="P:RNA processing"/>
    <property type="evidence" value="ECO:0007669"/>
    <property type="project" value="TreeGrafter"/>
</dbReference>
<sequence length="296" mass="34321">MKTRSRSRIAQQKGKQDGAVPEENTDKESADEFSDSELDDLVHFAVDHMKKAYLEEKKSEDSEIKAKTFAEDFVTLDSGKEEEDIGTNVSLVKNPSLLKTASVSREERIPQGLESGFEKELQTSEEDTVDRGHELQMLLAKSAQDKLLEKSVLKPDLEKQHAIPPYSVSKKQQWKERKKIRDASAGEGWFNMKEAEMTPELENDLKAIQMRSILDPKRFYKKNDMKTLPKFVQLGTVMDSAADFHHARVSRKDRRQTIVDELLADAEMRRYNKKKYMELQIRRSSSKRRRRMKHVM</sequence>
<evidence type="ECO:0000313" key="5">
    <source>
        <dbReference type="EMBL" id="KAJ8036790.1"/>
    </source>
</evidence>
<keyword evidence="6" id="KW-1185">Reference proteome</keyword>
<dbReference type="Pfam" id="PF08698">
    <property type="entry name" value="Fcf2"/>
    <property type="match status" value="1"/>
</dbReference>